<organism evidence="1 2">
    <name type="scientific">Ectocarpus siliculosus</name>
    <name type="common">Brown alga</name>
    <name type="synonym">Conferva siliculosa</name>
    <dbReference type="NCBI Taxonomy" id="2880"/>
    <lineage>
        <taxon>Eukaryota</taxon>
        <taxon>Sar</taxon>
        <taxon>Stramenopiles</taxon>
        <taxon>Ochrophyta</taxon>
        <taxon>PX clade</taxon>
        <taxon>Phaeophyceae</taxon>
        <taxon>Ectocarpales</taxon>
        <taxon>Ectocarpaceae</taxon>
        <taxon>Ectocarpus</taxon>
    </lineage>
</organism>
<dbReference type="InParanoid" id="D7FX22"/>
<evidence type="ECO:0000313" key="1">
    <source>
        <dbReference type="EMBL" id="CBJ26355.1"/>
    </source>
</evidence>
<dbReference type="AlphaFoldDB" id="D7FX22"/>
<sequence length="68" mass="7574">MGVHTFLERTIRKGRSAFFCCSASAQAMRFTCPPSSSANLIQQTTFQLEAHPPNAIAAWYQKQKVAKL</sequence>
<keyword evidence="2" id="KW-1185">Reference proteome</keyword>
<gene>
    <name evidence="1" type="ORF">Esi_0032_0057</name>
</gene>
<dbReference type="EMBL" id="FN649729">
    <property type="protein sequence ID" value="CBJ26355.1"/>
    <property type="molecule type" value="Genomic_DNA"/>
</dbReference>
<accession>D7FX22</accession>
<reference evidence="1 2" key="1">
    <citation type="journal article" date="2010" name="Nature">
        <title>The Ectocarpus genome and the independent evolution of multicellularity in brown algae.</title>
        <authorList>
            <person name="Cock J.M."/>
            <person name="Sterck L."/>
            <person name="Rouze P."/>
            <person name="Scornet D."/>
            <person name="Allen A.E."/>
            <person name="Amoutzias G."/>
            <person name="Anthouard V."/>
            <person name="Artiguenave F."/>
            <person name="Aury J.M."/>
            <person name="Badger J.H."/>
            <person name="Beszteri B."/>
            <person name="Billiau K."/>
            <person name="Bonnet E."/>
            <person name="Bothwell J.H."/>
            <person name="Bowler C."/>
            <person name="Boyen C."/>
            <person name="Brownlee C."/>
            <person name="Carrano C.J."/>
            <person name="Charrier B."/>
            <person name="Cho G.Y."/>
            <person name="Coelho S.M."/>
            <person name="Collen J."/>
            <person name="Corre E."/>
            <person name="Da Silva C."/>
            <person name="Delage L."/>
            <person name="Delaroque N."/>
            <person name="Dittami S.M."/>
            <person name="Doulbeau S."/>
            <person name="Elias M."/>
            <person name="Farnham G."/>
            <person name="Gachon C.M."/>
            <person name="Gschloessl B."/>
            <person name="Heesch S."/>
            <person name="Jabbari K."/>
            <person name="Jubin C."/>
            <person name="Kawai H."/>
            <person name="Kimura K."/>
            <person name="Kloareg B."/>
            <person name="Kupper F.C."/>
            <person name="Lang D."/>
            <person name="Le Bail A."/>
            <person name="Leblanc C."/>
            <person name="Lerouge P."/>
            <person name="Lohr M."/>
            <person name="Lopez P.J."/>
            <person name="Martens C."/>
            <person name="Maumus F."/>
            <person name="Michel G."/>
            <person name="Miranda-Saavedra D."/>
            <person name="Morales J."/>
            <person name="Moreau H."/>
            <person name="Motomura T."/>
            <person name="Nagasato C."/>
            <person name="Napoli C.A."/>
            <person name="Nelson D.R."/>
            <person name="Nyvall-Collen P."/>
            <person name="Peters A.F."/>
            <person name="Pommier C."/>
            <person name="Potin P."/>
            <person name="Poulain J."/>
            <person name="Quesneville H."/>
            <person name="Read B."/>
            <person name="Rensing S.A."/>
            <person name="Ritter A."/>
            <person name="Rousvoal S."/>
            <person name="Samanta M."/>
            <person name="Samson G."/>
            <person name="Schroeder D.C."/>
            <person name="Segurens B."/>
            <person name="Strittmatter M."/>
            <person name="Tonon T."/>
            <person name="Tregear J.W."/>
            <person name="Valentin K."/>
            <person name="von Dassow P."/>
            <person name="Yamagishi T."/>
            <person name="Van de Peer Y."/>
            <person name="Wincker P."/>
        </authorList>
    </citation>
    <scope>NUCLEOTIDE SEQUENCE [LARGE SCALE GENOMIC DNA]</scope>
    <source>
        <strain evidence="2">Ec32 / CCAP1310/4</strain>
    </source>
</reference>
<proteinExistence type="predicted"/>
<dbReference type="Proteomes" id="UP000002630">
    <property type="component" value="Linkage Group LG04"/>
</dbReference>
<protein>
    <submittedName>
        <fullName evidence="1">Uncharacterized protein</fullName>
    </submittedName>
</protein>
<evidence type="ECO:0000313" key="2">
    <source>
        <dbReference type="Proteomes" id="UP000002630"/>
    </source>
</evidence>
<name>D7FX22_ECTSI</name>
<dbReference type="EMBL" id="FN648509">
    <property type="protein sequence ID" value="CBJ26355.1"/>
    <property type="molecule type" value="Genomic_DNA"/>
</dbReference>